<evidence type="ECO:0000313" key="2">
    <source>
        <dbReference type="EMBL" id="SBT24669.1"/>
    </source>
</evidence>
<keyword evidence="4" id="KW-1185">Reference proteome</keyword>
<dbReference type="KEGG" id="odi:ODI_R2666"/>
<dbReference type="Proteomes" id="UP000078558">
    <property type="component" value="Chromosome I"/>
</dbReference>
<organism evidence="2 4">
    <name type="scientific">Orrella dioscoreae</name>
    <dbReference type="NCBI Taxonomy" id="1851544"/>
    <lineage>
        <taxon>Bacteria</taxon>
        <taxon>Pseudomonadati</taxon>
        <taxon>Pseudomonadota</taxon>
        <taxon>Betaproteobacteria</taxon>
        <taxon>Burkholderiales</taxon>
        <taxon>Alcaligenaceae</taxon>
        <taxon>Orrella</taxon>
    </lineage>
</organism>
<dbReference type="RefSeq" id="WP_067751190.1">
    <property type="nucleotide sequence ID" value="NZ_LT907988.1"/>
</dbReference>
<proteinExistence type="predicted"/>
<name>A0A1C3JZI7_9BURK</name>
<reference evidence="3 4" key="2">
    <citation type="submission" date="2017-08" db="EMBL/GenBank/DDBJ databases">
        <authorList>
            <person name="de Groot N.N."/>
        </authorList>
    </citation>
    <scope>NUCLEOTIDE SEQUENCE [LARGE SCALE GENOMIC DNA]</scope>
    <source>
        <strain evidence="3">Orrdi1</strain>
    </source>
</reference>
<feature type="region of interest" description="Disordered" evidence="1">
    <location>
        <begin position="284"/>
        <end position="304"/>
    </location>
</feature>
<evidence type="ECO:0000256" key="1">
    <source>
        <dbReference type="SAM" id="MobiDB-lite"/>
    </source>
</evidence>
<accession>A0A1C3JZI7</accession>
<dbReference type="STRING" id="1851544.ODI_02739"/>
<evidence type="ECO:0008006" key="5">
    <source>
        <dbReference type="Google" id="ProtNLM"/>
    </source>
</evidence>
<evidence type="ECO:0000313" key="3">
    <source>
        <dbReference type="EMBL" id="SOE50367.1"/>
    </source>
</evidence>
<dbReference type="EMBL" id="LT907988">
    <property type="protein sequence ID" value="SOE50367.1"/>
    <property type="molecule type" value="Genomic_DNA"/>
</dbReference>
<gene>
    <name evidence="2" type="ORF">ODI_02739</name>
    <name evidence="3" type="ORF">ODI_R2666</name>
</gene>
<evidence type="ECO:0000313" key="4">
    <source>
        <dbReference type="Proteomes" id="UP000078558"/>
    </source>
</evidence>
<protein>
    <recommendedName>
        <fullName evidence="5">DUF342 domain-containing protein</fullName>
    </recommendedName>
</protein>
<dbReference type="EMBL" id="FLRC01000011">
    <property type="protein sequence ID" value="SBT24669.1"/>
    <property type="molecule type" value="Genomic_DNA"/>
</dbReference>
<reference evidence="2 4" key="1">
    <citation type="submission" date="2016-06" db="EMBL/GenBank/DDBJ databases">
        <authorList>
            <person name="Kjaerup R.B."/>
            <person name="Dalgaard T.S."/>
            <person name="Juul-Madsen H.R."/>
        </authorList>
    </citation>
    <scope>NUCLEOTIDE SEQUENCE [LARGE SCALE GENOMIC DNA]</scope>
    <source>
        <strain evidence="2">Orrdi1</strain>
    </source>
</reference>
<sequence>MDITKAFIKAKQPCADGFRWYVRNAHEDSSYQELLDALVAAGRVQDACWLLTQFGPTDATLDLDELGADDLVFAGTVRVRRGVDITGTLRTGRGLHAEGGIRVGGSLHAGADVHSGGAVTIGEDLMTAGALQAAWSVSVQGSLHCETLRAGWEVHCEGDARMDGHARIGGELRTGGALRCSKQLQVGAGLDCGATLQAGQGVEAEGDVRAAMHLLAGWGIRARGDIAAGGAIRVGESLWADGYILAGDGYGVYAGMDVRVDAWESSASVRARRRPEGLRSGWWAGAPPGCQEEEDACAGDSHAA</sequence>
<dbReference type="AlphaFoldDB" id="A0A1C3JZI7"/>
<dbReference type="OrthoDB" id="8956912at2"/>